<proteinExistence type="predicted"/>
<reference evidence="1 2" key="1">
    <citation type="journal article" date="2015" name="Stand. Genomic Sci.">
        <title>High quality draft genome sequence of the moderately halophilic bacterium Pontibacillus yanchengensis Y32(T) and comparison among Pontibacillus genomes.</title>
        <authorList>
            <person name="Huang J."/>
            <person name="Qiao Z.X."/>
            <person name="Tang J.W."/>
            <person name="Wang G."/>
        </authorList>
    </citation>
    <scope>NUCLEOTIDE SEQUENCE [LARGE SCALE GENOMIC DNA]</scope>
    <source>
        <strain evidence="1 2">Y32</strain>
    </source>
</reference>
<dbReference type="Gene3D" id="3.60.15.10">
    <property type="entry name" value="Ribonuclease Z/Hydroxyacylglutathione hydrolase-like"/>
    <property type="match status" value="1"/>
</dbReference>
<gene>
    <name evidence="1" type="ORF">N782_07945</name>
</gene>
<protein>
    <recommendedName>
        <fullName evidence="3">Hydrolase</fullName>
    </recommendedName>
</protein>
<evidence type="ECO:0000313" key="1">
    <source>
        <dbReference type="EMBL" id="KGP73055.1"/>
    </source>
</evidence>
<dbReference type="OrthoDB" id="2696637at2"/>
<keyword evidence="2" id="KW-1185">Reference proteome</keyword>
<dbReference type="STRING" id="1385514.N782_07945"/>
<dbReference type="RefSeq" id="WP_036818597.1">
    <property type="nucleotide sequence ID" value="NZ_AVBF01000019.1"/>
</dbReference>
<dbReference type="EMBL" id="AVBF01000019">
    <property type="protein sequence ID" value="KGP73055.1"/>
    <property type="molecule type" value="Genomic_DNA"/>
</dbReference>
<dbReference type="eggNOG" id="COG2333">
    <property type="taxonomic scope" value="Bacteria"/>
</dbReference>
<dbReference type="AlphaFoldDB" id="A0A0A2TUT5"/>
<comment type="caution">
    <text evidence="1">The sequence shown here is derived from an EMBL/GenBank/DDBJ whole genome shotgun (WGS) entry which is preliminary data.</text>
</comment>
<sequence>MRVIICLMFTIVIGVQLVGLPPSYAQSPPKVSLQEDEALFIFFALPDGEAMLIATGNDKNYLVNTASKASEDELIKQINHLGLKQIDGLILTNHSESECGNTKRMVDRYHIETIYYHGNVRGDCMDQVMEQANMEEWEQSESHELTSSLQVKVLPISKQDDMSLYFTFGKTSLLYLASGDTELEDALLHSSLKAEILKIGDYARTDSPTLKLLESVDPHIAMIYPLKGSSPNDGLLERLYESWIDVYQLKKVGTTTVHCTKEDYELYPK</sequence>
<name>A0A0A2TUT5_9BACI</name>
<dbReference type="InterPro" id="IPR036866">
    <property type="entry name" value="RibonucZ/Hydroxyglut_hydro"/>
</dbReference>
<evidence type="ECO:0000313" key="2">
    <source>
        <dbReference type="Proteomes" id="UP000030147"/>
    </source>
</evidence>
<organism evidence="1 2">
    <name type="scientific">Pontibacillus yanchengensis Y32</name>
    <dbReference type="NCBI Taxonomy" id="1385514"/>
    <lineage>
        <taxon>Bacteria</taxon>
        <taxon>Bacillati</taxon>
        <taxon>Bacillota</taxon>
        <taxon>Bacilli</taxon>
        <taxon>Bacillales</taxon>
        <taxon>Bacillaceae</taxon>
        <taxon>Pontibacillus</taxon>
    </lineage>
</organism>
<accession>A0A0A2TUT5</accession>
<dbReference type="Proteomes" id="UP000030147">
    <property type="component" value="Unassembled WGS sequence"/>
</dbReference>
<dbReference type="SUPFAM" id="SSF56281">
    <property type="entry name" value="Metallo-hydrolase/oxidoreductase"/>
    <property type="match status" value="1"/>
</dbReference>
<evidence type="ECO:0008006" key="3">
    <source>
        <dbReference type="Google" id="ProtNLM"/>
    </source>
</evidence>